<evidence type="ECO:0000259" key="2">
    <source>
        <dbReference type="PROSITE" id="PS50011"/>
    </source>
</evidence>
<gene>
    <name evidence="3" type="primary">Dclk3</name>
    <name evidence="3" type="ORF">SPIL2461_LOCUS10525</name>
</gene>
<dbReference type="InterPro" id="IPR000719">
    <property type="entry name" value="Prot_kinase_dom"/>
</dbReference>
<dbReference type="PANTHER" id="PTHR44167:SF24">
    <property type="entry name" value="SERINE_THREONINE-PROTEIN KINASE CHK2"/>
    <property type="match status" value="1"/>
</dbReference>
<dbReference type="GO" id="GO:0044773">
    <property type="term" value="P:mitotic DNA damage checkpoint signaling"/>
    <property type="evidence" value="ECO:0007669"/>
    <property type="project" value="TreeGrafter"/>
</dbReference>
<dbReference type="GO" id="GO:0004674">
    <property type="term" value="F:protein serine/threonine kinase activity"/>
    <property type="evidence" value="ECO:0007669"/>
    <property type="project" value="TreeGrafter"/>
</dbReference>
<evidence type="ECO:0000256" key="1">
    <source>
        <dbReference type="SAM" id="MobiDB-lite"/>
    </source>
</evidence>
<dbReference type="PANTHER" id="PTHR44167">
    <property type="entry name" value="OVARIAN-SPECIFIC SERINE/THREONINE-PROTEIN KINASE LOK-RELATED"/>
    <property type="match status" value="1"/>
</dbReference>
<dbReference type="SMART" id="SM00220">
    <property type="entry name" value="S_TKc"/>
    <property type="match status" value="1"/>
</dbReference>
<name>A0A812RB66_SYMPI</name>
<organism evidence="3 4">
    <name type="scientific">Symbiodinium pilosum</name>
    <name type="common">Dinoflagellate</name>
    <dbReference type="NCBI Taxonomy" id="2952"/>
    <lineage>
        <taxon>Eukaryota</taxon>
        <taxon>Sar</taxon>
        <taxon>Alveolata</taxon>
        <taxon>Dinophyceae</taxon>
        <taxon>Suessiales</taxon>
        <taxon>Symbiodiniaceae</taxon>
        <taxon>Symbiodinium</taxon>
    </lineage>
</organism>
<evidence type="ECO:0000313" key="4">
    <source>
        <dbReference type="Proteomes" id="UP000649617"/>
    </source>
</evidence>
<dbReference type="Gene3D" id="1.10.510.10">
    <property type="entry name" value="Transferase(Phosphotransferase) domain 1"/>
    <property type="match status" value="1"/>
</dbReference>
<dbReference type="PROSITE" id="PS00108">
    <property type="entry name" value="PROTEIN_KINASE_ST"/>
    <property type="match status" value="1"/>
</dbReference>
<dbReference type="GO" id="GO:0005737">
    <property type="term" value="C:cytoplasm"/>
    <property type="evidence" value="ECO:0007669"/>
    <property type="project" value="TreeGrafter"/>
</dbReference>
<dbReference type="InterPro" id="IPR008271">
    <property type="entry name" value="Ser/Thr_kinase_AS"/>
</dbReference>
<feature type="region of interest" description="Disordered" evidence="1">
    <location>
        <begin position="377"/>
        <end position="418"/>
    </location>
</feature>
<dbReference type="EMBL" id="CAJNIZ010019713">
    <property type="protein sequence ID" value="CAE7430099.1"/>
    <property type="molecule type" value="Genomic_DNA"/>
</dbReference>
<evidence type="ECO:0000313" key="3">
    <source>
        <dbReference type="EMBL" id="CAE7430099.1"/>
    </source>
</evidence>
<dbReference type="AlphaFoldDB" id="A0A812RB66"/>
<keyword evidence="4" id="KW-1185">Reference proteome</keyword>
<feature type="domain" description="Protein kinase" evidence="2">
    <location>
        <begin position="43"/>
        <end position="328"/>
    </location>
</feature>
<dbReference type="SUPFAM" id="SSF56112">
    <property type="entry name" value="Protein kinase-like (PK-like)"/>
    <property type="match status" value="1"/>
</dbReference>
<dbReference type="GO" id="GO:0005634">
    <property type="term" value="C:nucleus"/>
    <property type="evidence" value="ECO:0007669"/>
    <property type="project" value="TreeGrafter"/>
</dbReference>
<dbReference type="OrthoDB" id="4062651at2759"/>
<accession>A0A812RB66</accession>
<dbReference type="PROSITE" id="PS50011">
    <property type="entry name" value="PROTEIN_KINASE_DOM"/>
    <property type="match status" value="1"/>
</dbReference>
<proteinExistence type="predicted"/>
<comment type="caution">
    <text evidence="3">The sequence shown here is derived from an EMBL/GenBank/DDBJ whole genome shotgun (WGS) entry which is preliminary data.</text>
</comment>
<sequence>MPSEEDILSLCFEAKPTCVANSADKVANVKEQDAQDTRTTFSCSPADVLGVGASCLVLGAACQIGGAKTENLAAKFLVSAGAAGTLCETHEAKMLLAASGSPYIIKYRGLFEMDLEQSVKVRGFFTSVVKQHKKKTKVDEIQSCFFLLTDRCDSSLNSLVKDTQLKESEASFAIHCVLRGLEHLHALGIVHRDVKDANIMVQDGGRRVVLADFDLATFLSEGAQTTDWACGTLGFLAPEIYQERRGGTGADVFALGVVLYYLLTQSYPFLGDTRFETELATKLFRLPVDRPLLRMFRSEDACDLVFWLLEPSPAKRATARDALESEWFCFQEPEGLSRLVGAESAASPLLQKSDPDSATRLARSDEECELARLPEVTARSSHPCRPTAKPSTPTKAKKQAFLDPKNLPTRTRRSSFKPLETLGSSARQALAVASSALASLAIGRLPQQARLA</sequence>
<dbReference type="Proteomes" id="UP000649617">
    <property type="component" value="Unassembled WGS sequence"/>
</dbReference>
<reference evidence="3" key="1">
    <citation type="submission" date="2021-02" db="EMBL/GenBank/DDBJ databases">
        <authorList>
            <person name="Dougan E. K."/>
            <person name="Rhodes N."/>
            <person name="Thang M."/>
            <person name="Chan C."/>
        </authorList>
    </citation>
    <scope>NUCLEOTIDE SEQUENCE</scope>
</reference>
<dbReference type="GO" id="GO:0005524">
    <property type="term" value="F:ATP binding"/>
    <property type="evidence" value="ECO:0007669"/>
    <property type="project" value="InterPro"/>
</dbReference>
<dbReference type="Pfam" id="PF00069">
    <property type="entry name" value="Pkinase"/>
    <property type="match status" value="1"/>
</dbReference>
<dbReference type="InterPro" id="IPR011009">
    <property type="entry name" value="Kinase-like_dom_sf"/>
</dbReference>
<protein>
    <submittedName>
        <fullName evidence="3">Dclk3 protein</fullName>
    </submittedName>
</protein>